<dbReference type="OrthoDB" id="124508at2759"/>
<organism evidence="1 2">
    <name type="scientific">Phytophthora fragariaefolia</name>
    <dbReference type="NCBI Taxonomy" id="1490495"/>
    <lineage>
        <taxon>Eukaryota</taxon>
        <taxon>Sar</taxon>
        <taxon>Stramenopiles</taxon>
        <taxon>Oomycota</taxon>
        <taxon>Peronosporomycetes</taxon>
        <taxon>Peronosporales</taxon>
        <taxon>Peronosporaceae</taxon>
        <taxon>Phytophthora</taxon>
    </lineage>
</organism>
<evidence type="ECO:0000313" key="2">
    <source>
        <dbReference type="Proteomes" id="UP001165121"/>
    </source>
</evidence>
<reference evidence="1" key="1">
    <citation type="submission" date="2023-04" db="EMBL/GenBank/DDBJ databases">
        <title>Phytophthora fragariaefolia NBRC 109709.</title>
        <authorList>
            <person name="Ichikawa N."/>
            <person name="Sato H."/>
            <person name="Tonouchi N."/>
        </authorList>
    </citation>
    <scope>NUCLEOTIDE SEQUENCE</scope>
    <source>
        <strain evidence="1">NBRC 109709</strain>
    </source>
</reference>
<evidence type="ECO:0000313" key="1">
    <source>
        <dbReference type="EMBL" id="GMF42726.1"/>
    </source>
</evidence>
<sequence length="147" mass="16160">MMSAPTTGPLLPHGFLSVGVVLPDTVIPELLSEAKKRDYRGVFNQVGGEDDKFREQSRVNPIRMSSALLELAKALKVVIAIHPGWVPGVLSLMVASAFTAAEPGPCYGSWILNSKRIKASLITIYPPVLANVFWYQISSSIRFNDRY</sequence>
<gene>
    <name evidence="1" type="ORF">Pfra01_001412300</name>
</gene>
<keyword evidence="2" id="KW-1185">Reference proteome</keyword>
<dbReference type="AlphaFoldDB" id="A0A9W6XPQ4"/>
<proteinExistence type="predicted"/>
<accession>A0A9W6XPQ4</accession>
<dbReference type="EMBL" id="BSXT01001467">
    <property type="protein sequence ID" value="GMF42726.1"/>
    <property type="molecule type" value="Genomic_DNA"/>
</dbReference>
<comment type="caution">
    <text evidence="1">The sequence shown here is derived from an EMBL/GenBank/DDBJ whole genome shotgun (WGS) entry which is preliminary data.</text>
</comment>
<name>A0A9W6XPQ4_9STRA</name>
<protein>
    <submittedName>
        <fullName evidence="1">Unnamed protein product</fullName>
    </submittedName>
</protein>
<dbReference type="Proteomes" id="UP001165121">
    <property type="component" value="Unassembled WGS sequence"/>
</dbReference>